<gene>
    <name evidence="1" type="ORF">SDC9_101159</name>
</gene>
<dbReference type="AlphaFoldDB" id="A0A645APX9"/>
<proteinExistence type="predicted"/>
<name>A0A645APX9_9ZZZZ</name>
<comment type="caution">
    <text evidence="1">The sequence shown here is derived from an EMBL/GenBank/DDBJ whole genome shotgun (WGS) entry which is preliminary data.</text>
</comment>
<sequence>MKQQPWAVLIALLVILQVYSIVKINALERQLENVNYTVSSVENHLISQINDISNHVEQKLQEQASLILRASAQVGIPDADTLTVPVTFTVTPKTVTDTMSVSLDIDGELIPLERSGLEYSTTRAIGLSQKITPTIVIEEGGKKQVVENGALMLSNLKEMIFPDVYATFAGQYSYGSKAYKQKGQLEIDCKPSQQNNNLIEAKYIVKVDGKPVKETPVELGPEPGPNDIFGGGRYGISIDDQYTLEDGQVLTGCVVAVDSLGFTHEYQVLHYVAGSDEQREPDFRQETITAPNGEIIYRYDEESMGFFQ</sequence>
<protein>
    <submittedName>
        <fullName evidence="1">Uncharacterized protein</fullName>
    </submittedName>
</protein>
<organism evidence="1">
    <name type="scientific">bioreactor metagenome</name>
    <dbReference type="NCBI Taxonomy" id="1076179"/>
    <lineage>
        <taxon>unclassified sequences</taxon>
        <taxon>metagenomes</taxon>
        <taxon>ecological metagenomes</taxon>
    </lineage>
</organism>
<accession>A0A645APX9</accession>
<reference evidence="1" key="1">
    <citation type="submission" date="2019-08" db="EMBL/GenBank/DDBJ databases">
        <authorList>
            <person name="Kucharzyk K."/>
            <person name="Murdoch R.W."/>
            <person name="Higgins S."/>
            <person name="Loffler F."/>
        </authorList>
    </citation>
    <scope>NUCLEOTIDE SEQUENCE</scope>
</reference>
<evidence type="ECO:0000313" key="1">
    <source>
        <dbReference type="EMBL" id="MPM54381.1"/>
    </source>
</evidence>
<dbReference type="EMBL" id="VSSQ01014776">
    <property type="protein sequence ID" value="MPM54381.1"/>
    <property type="molecule type" value="Genomic_DNA"/>
</dbReference>